<gene>
    <name evidence="1" type="ORF">FSB73_05930</name>
</gene>
<evidence type="ECO:0000313" key="2">
    <source>
        <dbReference type="Proteomes" id="UP000321291"/>
    </source>
</evidence>
<dbReference type="EMBL" id="CP042434">
    <property type="protein sequence ID" value="QEC71287.1"/>
    <property type="molecule type" value="Genomic_DNA"/>
</dbReference>
<name>A0A5B8VI75_9BACT</name>
<dbReference type="OrthoDB" id="6710009at2"/>
<dbReference type="Proteomes" id="UP000321291">
    <property type="component" value="Chromosome"/>
</dbReference>
<protein>
    <recommendedName>
        <fullName evidence="3">Esterase-like activity of phytase family protein</fullName>
    </recommendedName>
</protein>
<dbReference type="Pfam" id="PF22000">
    <property type="entry name" value="DUF6929"/>
    <property type="match status" value="1"/>
</dbReference>
<evidence type="ECO:0000313" key="1">
    <source>
        <dbReference type="EMBL" id="QEC71287.1"/>
    </source>
</evidence>
<sequence>MQKEGLVAKSEKDDLEAMCDLGETIVMVGSGSTPTRTKGFIFHKKTQLVEKLNLGTLYTQLRQAGQLNEQNFNIEAVAYKEHTWYFLNRGNGDKNRNVVFTFKADSSLNLPQKEQLFIKAHHIKLPPLDNCPSGFSDAVIKDDRLYFLATAEDKASNYEDGINKGTFISYLDIHSWNIGLVRRLSRTKKLEGLTLYTQGNIEGNEKTTSFLLCEDPDDATKTICPIYQYNYNPKIQ</sequence>
<organism evidence="1 2">
    <name type="scientific">Arachidicoccus ginsenosidivorans</name>
    <dbReference type="NCBI Taxonomy" id="496057"/>
    <lineage>
        <taxon>Bacteria</taxon>
        <taxon>Pseudomonadati</taxon>
        <taxon>Bacteroidota</taxon>
        <taxon>Chitinophagia</taxon>
        <taxon>Chitinophagales</taxon>
        <taxon>Chitinophagaceae</taxon>
        <taxon>Arachidicoccus</taxon>
    </lineage>
</organism>
<dbReference type="AlphaFoldDB" id="A0A5B8VI75"/>
<proteinExistence type="predicted"/>
<keyword evidence="2" id="KW-1185">Reference proteome</keyword>
<dbReference type="KEGG" id="agi:FSB73_05930"/>
<dbReference type="InterPro" id="IPR053851">
    <property type="entry name" value="DUF6929"/>
</dbReference>
<evidence type="ECO:0008006" key="3">
    <source>
        <dbReference type="Google" id="ProtNLM"/>
    </source>
</evidence>
<reference evidence="1 2" key="1">
    <citation type="journal article" date="2017" name="Int. J. Syst. Evol. Microbiol.">
        <title>Arachidicoccus ginsenosidivorans sp. nov., with ginsenoside-converting activity isolated from ginseng cultivating soil.</title>
        <authorList>
            <person name="Siddiqi M.Z."/>
            <person name="Aslam Z."/>
            <person name="Im W.T."/>
        </authorList>
    </citation>
    <scope>NUCLEOTIDE SEQUENCE [LARGE SCALE GENOMIC DNA]</scope>
    <source>
        <strain evidence="1 2">Gsoil 809</strain>
    </source>
</reference>
<accession>A0A5B8VI75</accession>